<dbReference type="GO" id="GO:0016020">
    <property type="term" value="C:membrane"/>
    <property type="evidence" value="ECO:0007669"/>
    <property type="project" value="InterPro"/>
</dbReference>
<name>A0A448X006_9PLAT</name>
<dbReference type="OrthoDB" id="6273301at2759"/>
<dbReference type="EMBL" id="CAAALY010067682">
    <property type="protein sequence ID" value="VEL24425.1"/>
    <property type="molecule type" value="Genomic_DNA"/>
</dbReference>
<reference evidence="2" key="1">
    <citation type="submission" date="2018-11" db="EMBL/GenBank/DDBJ databases">
        <authorList>
            <consortium name="Pathogen Informatics"/>
        </authorList>
    </citation>
    <scope>NUCLEOTIDE SEQUENCE</scope>
</reference>
<comment type="caution">
    <text evidence="2">The sequence shown here is derived from an EMBL/GenBank/DDBJ whole genome shotgun (WGS) entry which is preliminary data.</text>
</comment>
<gene>
    <name evidence="2" type="ORF">PXEA_LOCUS17865</name>
</gene>
<dbReference type="GO" id="GO:0006811">
    <property type="term" value="P:monoatomic ion transport"/>
    <property type="evidence" value="ECO:0007669"/>
    <property type="project" value="InterPro"/>
</dbReference>
<protein>
    <recommendedName>
        <fullName evidence="4">Neurotransmitter-gated ion-channel transmembrane domain-containing protein</fullName>
    </recommendedName>
</protein>
<keyword evidence="3" id="KW-1185">Reference proteome</keyword>
<dbReference type="InterPro" id="IPR036719">
    <property type="entry name" value="Neuro-gated_channel_TM_sf"/>
</dbReference>
<dbReference type="SUPFAM" id="SSF90112">
    <property type="entry name" value="Neurotransmitter-gated ion-channel transmembrane pore"/>
    <property type="match status" value="1"/>
</dbReference>
<organism evidence="2 3">
    <name type="scientific">Protopolystoma xenopodis</name>
    <dbReference type="NCBI Taxonomy" id="117903"/>
    <lineage>
        <taxon>Eukaryota</taxon>
        <taxon>Metazoa</taxon>
        <taxon>Spiralia</taxon>
        <taxon>Lophotrochozoa</taxon>
        <taxon>Platyhelminthes</taxon>
        <taxon>Monogenea</taxon>
        <taxon>Polyopisthocotylea</taxon>
        <taxon>Polystomatidea</taxon>
        <taxon>Polystomatidae</taxon>
        <taxon>Protopolystoma</taxon>
    </lineage>
</organism>
<accession>A0A448X006</accession>
<feature type="transmembrane region" description="Helical" evidence="1">
    <location>
        <begin position="75"/>
        <end position="98"/>
    </location>
</feature>
<dbReference type="PROSITE" id="PS50096">
    <property type="entry name" value="IQ"/>
    <property type="match status" value="1"/>
</dbReference>
<keyword evidence="1" id="KW-0812">Transmembrane</keyword>
<sequence>MSSSSYSALERFHYPNSPSNPRRHKCYHRSSETYSGNFDRNIKKIKSCLRGYLRRHQMREEKNLLAMEWRTLALALDRVCAIVYIMAIAIGIICLIPCQHDGTIGSRAKDHVYADPSPTGDLGALYKEQMI</sequence>
<keyword evidence="1" id="KW-0472">Membrane</keyword>
<evidence type="ECO:0000313" key="2">
    <source>
        <dbReference type="EMBL" id="VEL24425.1"/>
    </source>
</evidence>
<evidence type="ECO:0008006" key="4">
    <source>
        <dbReference type="Google" id="ProtNLM"/>
    </source>
</evidence>
<keyword evidence="1" id="KW-1133">Transmembrane helix</keyword>
<proteinExistence type="predicted"/>
<dbReference type="AlphaFoldDB" id="A0A448X006"/>
<evidence type="ECO:0000313" key="3">
    <source>
        <dbReference type="Proteomes" id="UP000784294"/>
    </source>
</evidence>
<dbReference type="Proteomes" id="UP000784294">
    <property type="component" value="Unassembled WGS sequence"/>
</dbReference>
<evidence type="ECO:0000256" key="1">
    <source>
        <dbReference type="SAM" id="Phobius"/>
    </source>
</evidence>